<dbReference type="SUPFAM" id="SSF52540">
    <property type="entry name" value="P-loop containing nucleoside triphosphate hydrolases"/>
    <property type="match status" value="1"/>
</dbReference>
<evidence type="ECO:0008006" key="5">
    <source>
        <dbReference type="Google" id="ProtNLM"/>
    </source>
</evidence>
<accession>A0A8W8NTU2</accession>
<dbReference type="Pfam" id="PF18738">
    <property type="entry name" value="HEPN_DZIP3"/>
    <property type="match status" value="1"/>
</dbReference>
<protein>
    <recommendedName>
        <fullName evidence="5">DZIP3-like HEPN domain-containing protein</fullName>
    </recommendedName>
</protein>
<sequence length="781" mass="89814">MTSTNLSPKQLNFAHLVLACVDVIKQPLIDILDIYVKPSDLCKKVKQCNDLMSGRHKLNSEQLKKCGFTSPHIPDYSQFDVTLLYTLIRNLCPRALTPTNGWGKEPQVTDTQLGDDIERIRQFRNKNVAHVNSGELDDMEFEGIWSDLEDVVQRIQSFTTANGCSSNFLQQLADLKGRTVEIDEYTSVIKSLEEEIKEKVKTTVPWNVKEIYKKVVSEWKRKDKVYFETHSFPAMFEQVKNQPYVTFVGTPGSGKSATAHHIALKLQNEEGYDILPIKEVSKIEDYCDSESPQVFVIDDVVGVFGLNNGQFEMLERYKDRIISADMSKTKIIMTCREVVFRNETLSKCFLTENANVIKLQSEDNKLSDEDKLSLLANYGLDVGLIPSKRMSETSAMFPFLCKMFSEQKFYVNGYRFFITPIKYIKDALDDMQTRNQMHYFSLVLLMLHQNKLSETDLVKELIENKPIDINDVFRKCKVSSHKDSFKITGALQEMDGTYTQTCDDQFCFIHDSMFEIVACQFGRQFPELIFKYMSSEYIANYIKVGTNDGEINENESEEMLENIEHLSITLHDSKLPMFAERLFIDLKDGKLIGIFKSLKHPSVMQAFQTLIKEKQYDELFTAFLSNQEGKKHLYFRYRSLEISHECINVSDLLIGGLINNDEHNNFVRAIRYFVLEGQHGILQHIIDQMMLQNGNVNDLFQTLCNEKQQCGQGMNEDDTGAEVERTADDDTTVETTVSKIEIQKKITLCFKNADTDEEIVNNDYTRTGYKDSESDRKSDIG</sequence>
<name>A0A8W8NTU2_MAGGI</name>
<dbReference type="AlphaFoldDB" id="A0A8W8NTU2"/>
<evidence type="ECO:0000259" key="2">
    <source>
        <dbReference type="Pfam" id="PF20720"/>
    </source>
</evidence>
<evidence type="ECO:0000313" key="4">
    <source>
        <dbReference type="Proteomes" id="UP000005408"/>
    </source>
</evidence>
<keyword evidence="4" id="KW-1185">Reference proteome</keyword>
<organism evidence="3 4">
    <name type="scientific">Magallana gigas</name>
    <name type="common">Pacific oyster</name>
    <name type="synonym">Crassostrea gigas</name>
    <dbReference type="NCBI Taxonomy" id="29159"/>
    <lineage>
        <taxon>Eukaryota</taxon>
        <taxon>Metazoa</taxon>
        <taxon>Spiralia</taxon>
        <taxon>Lophotrochozoa</taxon>
        <taxon>Mollusca</taxon>
        <taxon>Bivalvia</taxon>
        <taxon>Autobranchia</taxon>
        <taxon>Pteriomorphia</taxon>
        <taxon>Ostreida</taxon>
        <taxon>Ostreoidea</taxon>
        <taxon>Ostreidae</taxon>
        <taxon>Magallana</taxon>
    </lineage>
</organism>
<dbReference type="InterPro" id="IPR041249">
    <property type="entry name" value="HEPN_DZIP3"/>
</dbReference>
<dbReference type="Proteomes" id="UP000005408">
    <property type="component" value="Unassembled WGS sequence"/>
</dbReference>
<feature type="domain" description="DZIP3-like HEPN" evidence="1">
    <location>
        <begin position="48"/>
        <end position="157"/>
    </location>
</feature>
<dbReference type="InterPro" id="IPR049050">
    <property type="entry name" value="nSTAND3"/>
</dbReference>
<dbReference type="EnsemblMetazoa" id="G7150.1">
    <property type="protein sequence ID" value="G7150.1:cds"/>
    <property type="gene ID" value="G7150"/>
</dbReference>
<dbReference type="InterPro" id="IPR027417">
    <property type="entry name" value="P-loop_NTPase"/>
</dbReference>
<feature type="domain" description="Novel STAND NTPase 3" evidence="2">
    <location>
        <begin position="226"/>
        <end position="378"/>
    </location>
</feature>
<proteinExistence type="predicted"/>
<dbReference type="Pfam" id="PF20720">
    <property type="entry name" value="nSTAND3"/>
    <property type="match status" value="1"/>
</dbReference>
<reference evidence="3" key="1">
    <citation type="submission" date="2022-08" db="UniProtKB">
        <authorList>
            <consortium name="EnsemblMetazoa"/>
        </authorList>
    </citation>
    <scope>IDENTIFICATION</scope>
    <source>
        <strain evidence="3">05x7-T-G4-1.051#20</strain>
    </source>
</reference>
<evidence type="ECO:0000259" key="1">
    <source>
        <dbReference type="Pfam" id="PF18738"/>
    </source>
</evidence>
<evidence type="ECO:0000313" key="3">
    <source>
        <dbReference type="EnsemblMetazoa" id="G7150.1:cds"/>
    </source>
</evidence>